<evidence type="ECO:0000313" key="2">
    <source>
        <dbReference type="Proteomes" id="UP001214043"/>
    </source>
</evidence>
<keyword evidence="2" id="KW-1185">Reference proteome</keyword>
<dbReference type="InterPro" id="IPR052025">
    <property type="entry name" value="Xyloglucanase_GH74"/>
</dbReference>
<accession>A0AAF0CE28</accession>
<dbReference type="CDD" id="cd15482">
    <property type="entry name" value="Sialidase_non-viral"/>
    <property type="match status" value="1"/>
</dbReference>
<dbReference type="InterPro" id="IPR015943">
    <property type="entry name" value="WD40/YVTN_repeat-like_dom_sf"/>
</dbReference>
<dbReference type="Proteomes" id="UP001214043">
    <property type="component" value="Chromosome"/>
</dbReference>
<dbReference type="Gene3D" id="2.130.10.10">
    <property type="entry name" value="YVTN repeat-like/Quinoprotein amine dehydrogenase"/>
    <property type="match status" value="1"/>
</dbReference>
<dbReference type="PANTHER" id="PTHR43739:SF5">
    <property type="entry name" value="EXO-ALPHA-SIALIDASE"/>
    <property type="match status" value="1"/>
</dbReference>
<evidence type="ECO:0000313" key="1">
    <source>
        <dbReference type="EMBL" id="WDI30566.1"/>
    </source>
</evidence>
<dbReference type="RefSeq" id="WP_274492369.1">
    <property type="nucleotide sequence ID" value="NZ_CP118166.1"/>
</dbReference>
<protein>
    <recommendedName>
        <fullName evidence="3">Exo-alpha-sialidase</fullName>
    </recommendedName>
</protein>
<proteinExistence type="predicted"/>
<reference evidence="1" key="1">
    <citation type="submission" date="2023-02" db="EMBL/GenBank/DDBJ databases">
        <title>Genome sequence of Hyphococcus flavus.</title>
        <authorList>
            <person name="Rong J.-C."/>
            <person name="Zhao Q."/>
            <person name="Yi M."/>
            <person name="Wu J.-Y."/>
        </authorList>
    </citation>
    <scope>NUCLEOTIDE SEQUENCE</scope>
    <source>
        <strain evidence="1">MCCC 1K03223</strain>
    </source>
</reference>
<dbReference type="KEGG" id="hfl:PUV54_11430"/>
<dbReference type="PANTHER" id="PTHR43739">
    <property type="entry name" value="XYLOGLUCANASE (EUROFUNG)"/>
    <property type="match status" value="1"/>
</dbReference>
<gene>
    <name evidence="1" type="ORF">PUV54_11430</name>
</gene>
<dbReference type="SUPFAM" id="SSF110296">
    <property type="entry name" value="Oligoxyloglucan reducing end-specific cellobiohydrolase"/>
    <property type="match status" value="1"/>
</dbReference>
<name>A0AAF0CE28_9PROT</name>
<sequence length="360" mass="39134">MADVFYVASRKGLFTYKRNGSGWSTGKPDFLGEPVSAVLKDRRDGALYAALNLGHFGCKLHRSDDDGATWKELSPPAFAKAGEGDEDAPSLDLIWTLKPGGDDEPGVIWAGTIPGALFKSSDKGETWTLIESLWDRPEREGWFGGGYDKPGIHSVLVDPRDSKKLTLGISCGGIWKSDDGGKNWRLTGKGLRSDYTPPEQSEELNTQDPHRLAMCTNNPDTIWCQHHNGVFLSRDGGDTFIEINDIPPADFGFAVASHPNNPDTAWLVPGIKDEYRVPVDAKFLVNKTTDGAKSFTAKTSGLPAEPSYDLVFRHALDVDETGDRLIMGSTTGNLWASDDSGESWTQLSAYLPPIAAVAFG</sequence>
<evidence type="ECO:0008006" key="3">
    <source>
        <dbReference type="Google" id="ProtNLM"/>
    </source>
</evidence>
<organism evidence="1 2">
    <name type="scientific">Hyphococcus flavus</name>
    <dbReference type="NCBI Taxonomy" id="1866326"/>
    <lineage>
        <taxon>Bacteria</taxon>
        <taxon>Pseudomonadati</taxon>
        <taxon>Pseudomonadota</taxon>
        <taxon>Alphaproteobacteria</taxon>
        <taxon>Parvularculales</taxon>
        <taxon>Parvularculaceae</taxon>
        <taxon>Hyphococcus</taxon>
    </lineage>
</organism>
<dbReference type="GO" id="GO:0010411">
    <property type="term" value="P:xyloglucan metabolic process"/>
    <property type="evidence" value="ECO:0007669"/>
    <property type="project" value="TreeGrafter"/>
</dbReference>
<dbReference type="AlphaFoldDB" id="A0AAF0CE28"/>
<dbReference type="EMBL" id="CP118166">
    <property type="protein sequence ID" value="WDI30566.1"/>
    <property type="molecule type" value="Genomic_DNA"/>
</dbReference>